<dbReference type="Proteomes" id="UP000652013">
    <property type="component" value="Unassembled WGS sequence"/>
</dbReference>
<evidence type="ECO:0000313" key="4">
    <source>
        <dbReference type="Proteomes" id="UP000652013"/>
    </source>
</evidence>
<feature type="domain" description="STAS" evidence="2">
    <location>
        <begin position="1"/>
        <end position="89"/>
    </location>
</feature>
<gene>
    <name evidence="3" type="ORF">Sya03_43200</name>
</gene>
<dbReference type="PROSITE" id="PS50801">
    <property type="entry name" value="STAS"/>
    <property type="match status" value="1"/>
</dbReference>
<organism evidence="3 4">
    <name type="scientific">Spirilliplanes yamanashiensis</name>
    <dbReference type="NCBI Taxonomy" id="42233"/>
    <lineage>
        <taxon>Bacteria</taxon>
        <taxon>Bacillati</taxon>
        <taxon>Actinomycetota</taxon>
        <taxon>Actinomycetes</taxon>
        <taxon>Micromonosporales</taxon>
        <taxon>Micromonosporaceae</taxon>
        <taxon>Spirilliplanes</taxon>
    </lineage>
</organism>
<name>A0A8J3YAK6_9ACTN</name>
<dbReference type="PANTHER" id="PTHR33495:SF2">
    <property type="entry name" value="ANTI-SIGMA FACTOR ANTAGONIST TM_1081-RELATED"/>
    <property type="match status" value="1"/>
</dbReference>
<dbReference type="EMBL" id="BOOY01000030">
    <property type="protein sequence ID" value="GIJ04968.1"/>
    <property type="molecule type" value="Genomic_DNA"/>
</dbReference>
<feature type="compositionally biased region" description="Basic residues" evidence="1">
    <location>
        <begin position="104"/>
        <end position="113"/>
    </location>
</feature>
<dbReference type="CDD" id="cd07043">
    <property type="entry name" value="STAS_anti-anti-sigma_factors"/>
    <property type="match status" value="1"/>
</dbReference>
<dbReference type="PANTHER" id="PTHR33495">
    <property type="entry name" value="ANTI-SIGMA FACTOR ANTAGONIST TM_1081-RELATED-RELATED"/>
    <property type="match status" value="1"/>
</dbReference>
<dbReference type="Pfam" id="PF01740">
    <property type="entry name" value="STAS"/>
    <property type="match status" value="1"/>
</dbReference>
<keyword evidence="4" id="KW-1185">Reference proteome</keyword>
<dbReference type="SUPFAM" id="SSF52091">
    <property type="entry name" value="SpoIIaa-like"/>
    <property type="match status" value="1"/>
</dbReference>
<proteinExistence type="predicted"/>
<comment type="caution">
    <text evidence="3">The sequence shown here is derived from an EMBL/GenBank/DDBJ whole genome shotgun (WGS) entry which is preliminary data.</text>
</comment>
<evidence type="ECO:0000313" key="3">
    <source>
        <dbReference type="EMBL" id="GIJ04968.1"/>
    </source>
</evidence>
<feature type="region of interest" description="Disordered" evidence="1">
    <location>
        <begin position="93"/>
        <end position="113"/>
    </location>
</feature>
<protein>
    <recommendedName>
        <fullName evidence="2">STAS domain-containing protein</fullName>
    </recommendedName>
</protein>
<dbReference type="Gene3D" id="3.30.750.24">
    <property type="entry name" value="STAS domain"/>
    <property type="match status" value="1"/>
</dbReference>
<accession>A0A8J3YAK6</accession>
<dbReference type="InterPro" id="IPR036513">
    <property type="entry name" value="STAS_dom_sf"/>
</dbReference>
<sequence>MRFEGRLAVLGVAGEVDLATVDELVAAMRRCLTDDRVSGLVVRLDEVTFLDCAGISALLTARRAALGTGRRFHVAGARGQVRRVLCLTGTLEPLAGGPAPARGGRQRQPKTWV</sequence>
<dbReference type="InterPro" id="IPR002645">
    <property type="entry name" value="STAS_dom"/>
</dbReference>
<dbReference type="GO" id="GO:0043856">
    <property type="term" value="F:anti-sigma factor antagonist activity"/>
    <property type="evidence" value="ECO:0007669"/>
    <property type="project" value="TreeGrafter"/>
</dbReference>
<evidence type="ECO:0000259" key="2">
    <source>
        <dbReference type="PROSITE" id="PS50801"/>
    </source>
</evidence>
<evidence type="ECO:0000256" key="1">
    <source>
        <dbReference type="SAM" id="MobiDB-lite"/>
    </source>
</evidence>
<reference evidence="3" key="1">
    <citation type="submission" date="2021-01" db="EMBL/GenBank/DDBJ databases">
        <title>Whole genome shotgun sequence of Spirilliplanes yamanashiensis NBRC 15828.</title>
        <authorList>
            <person name="Komaki H."/>
            <person name="Tamura T."/>
        </authorList>
    </citation>
    <scope>NUCLEOTIDE SEQUENCE</scope>
    <source>
        <strain evidence="3">NBRC 15828</strain>
    </source>
</reference>
<dbReference type="AlphaFoldDB" id="A0A8J3YAK6"/>